<keyword evidence="3" id="KW-1185">Reference proteome</keyword>
<protein>
    <recommendedName>
        <fullName evidence="4">G5 domain-containing protein</fullName>
    </recommendedName>
</protein>
<name>A0A7Y0L151_9FIRM</name>
<keyword evidence="1" id="KW-0732">Signal</keyword>
<feature type="signal peptide" evidence="1">
    <location>
        <begin position="1"/>
        <end position="30"/>
    </location>
</feature>
<proteinExistence type="predicted"/>
<feature type="chain" id="PRO_5031096518" description="G5 domain-containing protein" evidence="1">
    <location>
        <begin position="31"/>
        <end position="257"/>
    </location>
</feature>
<dbReference type="Proteomes" id="UP000533476">
    <property type="component" value="Unassembled WGS sequence"/>
</dbReference>
<comment type="caution">
    <text evidence="2">The sequence shown here is derived from an EMBL/GenBank/DDBJ whole genome shotgun (WGS) entry which is preliminary data.</text>
</comment>
<organism evidence="2 3">
    <name type="scientific">Sulfobacillus harzensis</name>
    <dbReference type="NCBI Taxonomy" id="2729629"/>
    <lineage>
        <taxon>Bacteria</taxon>
        <taxon>Bacillati</taxon>
        <taxon>Bacillota</taxon>
        <taxon>Clostridia</taxon>
        <taxon>Eubacteriales</taxon>
        <taxon>Clostridiales Family XVII. Incertae Sedis</taxon>
        <taxon>Sulfobacillus</taxon>
    </lineage>
</organism>
<reference evidence="2 3" key="1">
    <citation type="submission" date="2020-04" db="EMBL/GenBank/DDBJ databases">
        <authorList>
            <person name="Zhang R."/>
            <person name="Schippers A."/>
        </authorList>
    </citation>
    <scope>NUCLEOTIDE SEQUENCE [LARGE SCALE GENOMIC DNA]</scope>
    <source>
        <strain evidence="2 3">DSM 109850</strain>
    </source>
</reference>
<gene>
    <name evidence="2" type="ORF">HIJ39_01755</name>
</gene>
<dbReference type="AlphaFoldDB" id="A0A7Y0L151"/>
<evidence type="ECO:0008006" key="4">
    <source>
        <dbReference type="Google" id="ProtNLM"/>
    </source>
</evidence>
<evidence type="ECO:0000313" key="3">
    <source>
        <dbReference type="Proteomes" id="UP000533476"/>
    </source>
</evidence>
<sequence length="257" mass="27639">MRFRAAFLGVVSTLLLMASTSMVSWPTVSAASRAPSASEQQEVLVGKDITQPSDTITYQVFDREGKLISTQTEPVAPATYIETSVEPLSDAVSQGVPYVPLPSSPSQWPQAEAQLHTLIAQQEGVSGQQAADPTIGCNQSIRATGAYQFPDASTTVNYAVTYNTYNGACGIAITDYAANLNPSTSSSVYQCTLSWQDGGYSETPDVRIPNYYPNDDWYNAGDLGWTGGGGYNFYTYAGLNGCSVYDHQAYGYMTLNN</sequence>
<accession>A0A7Y0L151</accession>
<evidence type="ECO:0000313" key="2">
    <source>
        <dbReference type="EMBL" id="NMP21082.1"/>
    </source>
</evidence>
<evidence type="ECO:0000256" key="1">
    <source>
        <dbReference type="SAM" id="SignalP"/>
    </source>
</evidence>
<dbReference type="EMBL" id="JABBVZ010000003">
    <property type="protein sequence ID" value="NMP21082.1"/>
    <property type="molecule type" value="Genomic_DNA"/>
</dbReference>
<dbReference type="RefSeq" id="WP_169096049.1">
    <property type="nucleotide sequence ID" value="NZ_JABBVZ010000003.1"/>
</dbReference>